<protein>
    <submittedName>
        <fullName evidence="2">Uncharacterized protein</fullName>
    </submittedName>
</protein>
<sequence length="120" mass="13898">MFSSMLFHFSMFLLLINSSIQMTFESNIGKTLNHINGSLNLIANLIKNSENQLQRKIDVMIQASPNENRTLTEYVDCQKKHLDAKNRQLVVEHHSKLGTLKTCLNTEYERINSKILQFTQ</sequence>
<keyword evidence="3" id="KW-1185">Reference proteome</keyword>
<dbReference type="EMBL" id="SKCS01000247">
    <property type="protein sequence ID" value="TNN12240.1"/>
    <property type="molecule type" value="Genomic_DNA"/>
</dbReference>
<evidence type="ECO:0000313" key="2">
    <source>
        <dbReference type="EMBL" id="TNN12240.1"/>
    </source>
</evidence>
<feature type="signal peptide" evidence="1">
    <location>
        <begin position="1"/>
        <end position="21"/>
    </location>
</feature>
<dbReference type="Proteomes" id="UP000311919">
    <property type="component" value="Unassembled WGS sequence"/>
</dbReference>
<dbReference type="AlphaFoldDB" id="A0A4Z2D7W6"/>
<proteinExistence type="predicted"/>
<name>A0A4Z2D7W6_SCHJA</name>
<reference evidence="2 3" key="1">
    <citation type="submission" date="2019-03" db="EMBL/GenBank/DDBJ databases">
        <title>An improved genome assembly of the fluke Schistosoma japonicum.</title>
        <authorList>
            <person name="Hu W."/>
            <person name="Luo F."/>
            <person name="Yin M."/>
            <person name="Mo X."/>
            <person name="Sun C."/>
            <person name="Wu Q."/>
            <person name="Zhu B."/>
            <person name="Xiang M."/>
            <person name="Wang J."/>
            <person name="Wang Y."/>
            <person name="Zhang T."/>
            <person name="Xu B."/>
            <person name="Zheng H."/>
            <person name="Feng Z."/>
        </authorList>
    </citation>
    <scope>NUCLEOTIDE SEQUENCE [LARGE SCALE GENOMIC DNA]</scope>
    <source>
        <strain evidence="2">HuSjv2</strain>
        <tissue evidence="2">Worms</tissue>
    </source>
</reference>
<gene>
    <name evidence="2" type="ORF">EWB00_003898</name>
</gene>
<comment type="caution">
    <text evidence="2">The sequence shown here is derived from an EMBL/GenBank/DDBJ whole genome shotgun (WGS) entry which is preliminary data.</text>
</comment>
<evidence type="ECO:0000256" key="1">
    <source>
        <dbReference type="SAM" id="SignalP"/>
    </source>
</evidence>
<evidence type="ECO:0000313" key="3">
    <source>
        <dbReference type="Proteomes" id="UP000311919"/>
    </source>
</evidence>
<accession>A0A4Z2D7W6</accession>
<keyword evidence="1" id="KW-0732">Signal</keyword>
<feature type="chain" id="PRO_5021378817" evidence="1">
    <location>
        <begin position="22"/>
        <end position="120"/>
    </location>
</feature>
<organism evidence="2 3">
    <name type="scientific">Schistosoma japonicum</name>
    <name type="common">Blood fluke</name>
    <dbReference type="NCBI Taxonomy" id="6182"/>
    <lineage>
        <taxon>Eukaryota</taxon>
        <taxon>Metazoa</taxon>
        <taxon>Spiralia</taxon>
        <taxon>Lophotrochozoa</taxon>
        <taxon>Platyhelminthes</taxon>
        <taxon>Trematoda</taxon>
        <taxon>Digenea</taxon>
        <taxon>Strigeidida</taxon>
        <taxon>Schistosomatoidea</taxon>
        <taxon>Schistosomatidae</taxon>
        <taxon>Schistosoma</taxon>
    </lineage>
</organism>